<dbReference type="AlphaFoldDB" id="A0A0U5C8N9"/>
<dbReference type="STRING" id="454130.A0A0U5C8N9"/>
<proteinExistence type="predicted"/>
<evidence type="ECO:0000313" key="1">
    <source>
        <dbReference type="EMBL" id="CEL05164.1"/>
    </source>
</evidence>
<accession>A0A0U5C8N9</accession>
<dbReference type="OMA" id="VEICWGR"/>
<dbReference type="Proteomes" id="UP000054771">
    <property type="component" value="Unassembled WGS sequence"/>
</dbReference>
<reference evidence="2" key="1">
    <citation type="journal article" date="2016" name="Genome Announc.">
        <title>Draft genome sequences of fungus Aspergillus calidoustus.</title>
        <authorList>
            <person name="Horn F."/>
            <person name="Linde J."/>
            <person name="Mattern D.J."/>
            <person name="Walther G."/>
            <person name="Guthke R."/>
            <person name="Scherlach K."/>
            <person name="Martin K."/>
            <person name="Brakhage A.A."/>
            <person name="Petzke L."/>
            <person name="Valiante V."/>
        </authorList>
    </citation>
    <scope>NUCLEOTIDE SEQUENCE [LARGE SCALE GENOMIC DNA]</scope>
    <source>
        <strain evidence="2">SF006504</strain>
    </source>
</reference>
<protein>
    <submittedName>
        <fullName evidence="1">Uncharacterized protein</fullName>
    </submittedName>
</protein>
<gene>
    <name evidence="1" type="ORF">ASPCAL06283</name>
</gene>
<evidence type="ECO:0000313" key="2">
    <source>
        <dbReference type="Proteomes" id="UP000054771"/>
    </source>
</evidence>
<organism evidence="1 2">
    <name type="scientific">Aspergillus calidoustus</name>
    <dbReference type="NCBI Taxonomy" id="454130"/>
    <lineage>
        <taxon>Eukaryota</taxon>
        <taxon>Fungi</taxon>
        <taxon>Dikarya</taxon>
        <taxon>Ascomycota</taxon>
        <taxon>Pezizomycotina</taxon>
        <taxon>Eurotiomycetes</taxon>
        <taxon>Eurotiomycetidae</taxon>
        <taxon>Eurotiales</taxon>
        <taxon>Aspergillaceae</taxon>
        <taxon>Aspergillus</taxon>
        <taxon>Aspergillus subgen. Nidulantes</taxon>
    </lineage>
</organism>
<dbReference type="EMBL" id="CDMC01000005">
    <property type="protein sequence ID" value="CEL05164.1"/>
    <property type="molecule type" value="Genomic_DNA"/>
</dbReference>
<sequence length="685" mass="78396">MFRLYGNLFLENPEQRLDEGQLASLTKLMAAIQSLENRTAIAREKEYNLEDKFDEFKARETLAWRELGVARPPAFLIPPAGSLDAPVACHLHNPTFHVEDPYKAITEDPSSPTIYQLSQAGFSSGNCFLFDHVSRRDETEIYLSFYPDKVRHIHENFALELRRQMKAVVEICWGRSVRKRMLECVDLVPLPLWGEYKDVTLHLEYENGQFVRFVVFVYHPQFFCYRTTSSESGRKWRGLYGRQQDLLLTVAARLGGITYHTGFYEHQHNPGVYGRLSAEQRATKEHLIAEALAQLRIASPELFKEMDTRRASCTSWDVQEYAPEIERTVAPVTANTTAQGGFPEVISYDTDMRRLNDSFSDLNLALRTECSLPSTIPTDLALQYSELTLISEFDLSPEALTSWIQSQEGLKIQGKPIGTNDELVLSFRLLHRFGEAQIPGSVILIAYSVAEAYIYNVCKTRKSSIQDLIGPPTDPHRRIMHLKCRKCAKRVHDTWFAYYARRDPEVYVCQTLEAGCGRLECSGRTALIPANPWQKHIMARRGELENAPKDTGGAWAGYIIRSRTESQDLPDVVKIACLGCKQNQVETTQIDARPRWTIERIPRYLAPRRRCSVCKQLKYWRPVSQTIAIIDTPTIAHIWGKMKKEGLDLNEYPRLPGLFFANMPVEDKIKAFKKAKMDRNNKGTD</sequence>
<dbReference type="OrthoDB" id="5209368at2759"/>
<name>A0A0U5C8N9_ASPCI</name>
<keyword evidence="2" id="KW-1185">Reference proteome</keyword>